<dbReference type="InterPro" id="IPR021225">
    <property type="entry name" value="Tlde1_dom"/>
</dbReference>
<sequence>MAVSCTFSLNNKSSSVLHCEGFGDLPAFSGAAGAVDNPAKVGIPMVGPLPRGLYYIVGRQSGGRFGWLYELVHRYILQSDQSDWFALYRADGQIDDYTFIEGIKRGNFRLHPAGIRGISEGCITVVDRTGYARLRTKILGGQMMSIPGAGMLAYGTVEVR</sequence>
<evidence type="ECO:0000259" key="1">
    <source>
        <dbReference type="Pfam" id="PF10908"/>
    </source>
</evidence>
<gene>
    <name evidence="2" type="ORF">J2D73_16690</name>
</gene>
<reference evidence="2 3" key="1">
    <citation type="submission" date="2021-03" db="EMBL/GenBank/DDBJ databases">
        <title>The complete genome sequence of Acetobacter sacchari TBRC 11175.</title>
        <authorList>
            <person name="Charoenyingcharoen P."/>
            <person name="Yukphan P."/>
        </authorList>
    </citation>
    <scope>NUCLEOTIDE SEQUENCE [LARGE SCALE GENOMIC DNA]</scope>
    <source>
        <strain evidence="2 3">TBRC 11175</strain>
    </source>
</reference>
<accession>A0ABS3LZT9</accession>
<name>A0ABS3LZT9_9PROT</name>
<dbReference type="Proteomes" id="UP000664771">
    <property type="component" value="Unassembled WGS sequence"/>
</dbReference>
<comment type="caution">
    <text evidence="2">The sequence shown here is derived from an EMBL/GenBank/DDBJ whole genome shotgun (WGS) entry which is preliminary data.</text>
</comment>
<proteinExistence type="predicted"/>
<evidence type="ECO:0000313" key="3">
    <source>
        <dbReference type="Proteomes" id="UP000664771"/>
    </source>
</evidence>
<evidence type="ECO:0000313" key="2">
    <source>
        <dbReference type="EMBL" id="MBO1361424.1"/>
    </source>
</evidence>
<dbReference type="RefSeq" id="WP_207883152.1">
    <property type="nucleotide sequence ID" value="NZ_JAFVMF010000022.1"/>
</dbReference>
<dbReference type="EMBL" id="JAFVMF010000022">
    <property type="protein sequence ID" value="MBO1361424.1"/>
    <property type="molecule type" value="Genomic_DNA"/>
</dbReference>
<dbReference type="Pfam" id="PF10908">
    <property type="entry name" value="Tlde1_dom"/>
    <property type="match status" value="1"/>
</dbReference>
<protein>
    <submittedName>
        <fullName evidence="2">DUF2778 domain-containing protein</fullName>
    </submittedName>
</protein>
<organism evidence="2 3">
    <name type="scientific">Acetobacter sacchari</name>
    <dbReference type="NCBI Taxonomy" id="2661687"/>
    <lineage>
        <taxon>Bacteria</taxon>
        <taxon>Pseudomonadati</taxon>
        <taxon>Pseudomonadota</taxon>
        <taxon>Alphaproteobacteria</taxon>
        <taxon>Acetobacterales</taxon>
        <taxon>Acetobacteraceae</taxon>
        <taxon>Acetobacter</taxon>
    </lineage>
</organism>
<keyword evidence="3" id="KW-1185">Reference proteome</keyword>
<feature type="domain" description="Tlde1" evidence="1">
    <location>
        <begin position="25"/>
        <end position="148"/>
    </location>
</feature>